<feature type="compositionally biased region" description="Polar residues" evidence="1">
    <location>
        <begin position="1"/>
        <end position="11"/>
    </location>
</feature>
<feature type="region of interest" description="Disordered" evidence="1">
    <location>
        <begin position="1"/>
        <end position="55"/>
    </location>
</feature>
<evidence type="ECO:0000313" key="3">
    <source>
        <dbReference type="Proteomes" id="UP000186817"/>
    </source>
</evidence>
<dbReference type="EMBL" id="LSRX01000213">
    <property type="protein sequence ID" value="OLQ04302.1"/>
    <property type="molecule type" value="Genomic_DNA"/>
</dbReference>
<keyword evidence="3" id="KW-1185">Reference proteome</keyword>
<proteinExistence type="predicted"/>
<accession>A0A1Q9EA70</accession>
<dbReference type="OrthoDB" id="447501at2759"/>
<organism evidence="2 3">
    <name type="scientific">Symbiodinium microadriaticum</name>
    <name type="common">Dinoflagellate</name>
    <name type="synonym">Zooxanthella microadriatica</name>
    <dbReference type="NCBI Taxonomy" id="2951"/>
    <lineage>
        <taxon>Eukaryota</taxon>
        <taxon>Sar</taxon>
        <taxon>Alveolata</taxon>
        <taxon>Dinophyceae</taxon>
        <taxon>Suessiales</taxon>
        <taxon>Symbiodiniaceae</taxon>
        <taxon>Symbiodinium</taxon>
    </lineage>
</organism>
<name>A0A1Q9EA70_SYMMI</name>
<feature type="region of interest" description="Disordered" evidence="1">
    <location>
        <begin position="68"/>
        <end position="93"/>
    </location>
</feature>
<evidence type="ECO:0000313" key="2">
    <source>
        <dbReference type="EMBL" id="OLQ04302.1"/>
    </source>
</evidence>
<evidence type="ECO:0000256" key="1">
    <source>
        <dbReference type="SAM" id="MobiDB-lite"/>
    </source>
</evidence>
<sequence>MDYSTGQSRLLQLQRAVQPPHPAQEPELPAPAKRPSKPRSRRQRHAGKGQRLGSCDVAFDRSEGMCAAERRARRRAKVGAKPKLRTKAPPEQSVEAGAIVVQAEHLAHEAAACKEAWDARAAVRLLRQSAALMESANAARKQLRRAANEVLQVLDVEDPKTRSLVGDALRTFGVQ</sequence>
<gene>
    <name evidence="2" type="ORF">AK812_SmicGene12570</name>
</gene>
<feature type="compositionally biased region" description="Basic residues" evidence="1">
    <location>
        <begin position="34"/>
        <end position="48"/>
    </location>
</feature>
<dbReference type="Proteomes" id="UP000186817">
    <property type="component" value="Unassembled WGS sequence"/>
</dbReference>
<dbReference type="AlphaFoldDB" id="A0A1Q9EA70"/>
<feature type="compositionally biased region" description="Basic residues" evidence="1">
    <location>
        <begin position="71"/>
        <end position="86"/>
    </location>
</feature>
<comment type="caution">
    <text evidence="2">The sequence shown here is derived from an EMBL/GenBank/DDBJ whole genome shotgun (WGS) entry which is preliminary data.</text>
</comment>
<protein>
    <submittedName>
        <fullName evidence="2">Uncharacterized protein</fullName>
    </submittedName>
</protein>
<reference evidence="2 3" key="1">
    <citation type="submission" date="2016-02" db="EMBL/GenBank/DDBJ databases">
        <title>Genome analysis of coral dinoflagellate symbionts highlights evolutionary adaptations to a symbiotic lifestyle.</title>
        <authorList>
            <person name="Aranda M."/>
            <person name="Li Y."/>
            <person name="Liew Y.J."/>
            <person name="Baumgarten S."/>
            <person name="Simakov O."/>
            <person name="Wilson M."/>
            <person name="Piel J."/>
            <person name="Ashoor H."/>
            <person name="Bougouffa S."/>
            <person name="Bajic V.B."/>
            <person name="Ryu T."/>
            <person name="Ravasi T."/>
            <person name="Bayer T."/>
            <person name="Micklem G."/>
            <person name="Kim H."/>
            <person name="Bhak J."/>
            <person name="Lajeunesse T.C."/>
            <person name="Voolstra C.R."/>
        </authorList>
    </citation>
    <scope>NUCLEOTIDE SEQUENCE [LARGE SCALE GENOMIC DNA]</scope>
    <source>
        <strain evidence="2 3">CCMP2467</strain>
    </source>
</reference>